<evidence type="ECO:0000313" key="3">
    <source>
        <dbReference type="Proteomes" id="UP000050520"/>
    </source>
</evidence>
<reference evidence="3" key="1">
    <citation type="submission" date="2015-09" db="EMBL/GenBank/DDBJ databases">
        <title>Prevalence of NDMs in South Africa.</title>
        <authorList>
            <person name="Osei Sekyere J."/>
            <person name="Govinden U."/>
            <person name="Essack S."/>
            <person name="Haldorsen B."/>
            <person name="Samuelsen O."/>
            <person name="Aasnaes B."/>
            <person name="Sundsfjord A."/>
        </authorList>
    </citation>
    <scope>NUCLEOTIDE SEQUENCE [LARGE SCALE GENOMIC DNA]</scope>
    <source>
        <strain evidence="3">ST62:944112508</strain>
    </source>
</reference>
<name>A0A0P8I667_CITFR</name>
<accession>A0A0P8I667</accession>
<organism evidence="1">
    <name type="scientific">Citrobacter freundii</name>
    <dbReference type="NCBI Taxonomy" id="546"/>
    <lineage>
        <taxon>Bacteria</taxon>
        <taxon>Pseudomonadati</taxon>
        <taxon>Pseudomonadota</taxon>
        <taxon>Gammaproteobacteria</taxon>
        <taxon>Enterobacterales</taxon>
        <taxon>Enterobacteriaceae</taxon>
        <taxon>Citrobacter</taxon>
        <taxon>Citrobacter freundii complex</taxon>
    </lineage>
</organism>
<gene>
    <name evidence="2" type="ORF">AN672_09325</name>
    <name evidence="1" type="ORF">I9Y29_000363</name>
</gene>
<dbReference type="EMBL" id="DACSXJ010000001">
    <property type="protein sequence ID" value="HAT3895982.1"/>
    <property type="molecule type" value="Genomic_DNA"/>
</dbReference>
<sequence>MKSSYISYFEGYDAEGHIVYNGNGSVTVEHGAGQCVNPEELKDQHCAYILEKAKQTNSLVTRIVIKNLMKL</sequence>
<dbReference type="AlphaFoldDB" id="A0A0P8I667"/>
<protein>
    <submittedName>
        <fullName evidence="1">Uncharacterized protein</fullName>
    </submittedName>
</protein>
<proteinExistence type="predicted"/>
<reference evidence="1" key="3">
    <citation type="journal article" date="2018" name="Genome Biol.">
        <title>SKESA: strategic k-mer extension for scrupulous assemblies.</title>
        <authorList>
            <person name="Souvorov A."/>
            <person name="Agarwala R."/>
            <person name="Lipman D.J."/>
        </authorList>
    </citation>
    <scope>NUCLEOTIDE SEQUENCE</scope>
    <source>
        <strain evidence="1">O50</strain>
    </source>
</reference>
<reference evidence="1" key="4">
    <citation type="submission" date="2020-09" db="EMBL/GenBank/DDBJ databases">
        <authorList>
            <consortium name="NCBI Pathogen Detection Project"/>
        </authorList>
    </citation>
    <scope>NUCLEOTIDE SEQUENCE</scope>
    <source>
        <strain evidence="1">O50</strain>
    </source>
</reference>
<dbReference type="Proteomes" id="UP000050520">
    <property type="component" value="Unassembled WGS sequence"/>
</dbReference>
<dbReference type="EMBL" id="LJEB01000035">
    <property type="protein sequence ID" value="KPR55882.1"/>
    <property type="molecule type" value="Genomic_DNA"/>
</dbReference>
<dbReference type="RefSeq" id="WP_016155223.1">
    <property type="nucleotide sequence ID" value="NZ_CP151202.1"/>
</dbReference>
<comment type="caution">
    <text evidence="1">The sequence shown here is derived from an EMBL/GenBank/DDBJ whole genome shotgun (WGS) entry which is preliminary data.</text>
</comment>
<dbReference type="Proteomes" id="UP000855471">
    <property type="component" value="Unassembled WGS sequence"/>
</dbReference>
<evidence type="ECO:0000313" key="2">
    <source>
        <dbReference type="EMBL" id="KPR55882.1"/>
    </source>
</evidence>
<evidence type="ECO:0000313" key="1">
    <source>
        <dbReference type="EMBL" id="HAT3895982.1"/>
    </source>
</evidence>
<reference evidence="2 3" key="2">
    <citation type="journal article" date="2017" name="PLoS ONE">
        <title>Genomic and phenotypic characterisation of fluoroquinolone resistance mechanisms in Enterobacteriaceae in Durban, South Africa.</title>
        <authorList>
            <person name="Osei Sekyere J."/>
            <person name="Amoako D.G."/>
        </authorList>
    </citation>
    <scope>NUCLEOTIDE SEQUENCE [LARGE SCALE GENOMIC DNA]</scope>
    <source>
        <strain evidence="2 3">ST62:944112508</strain>
    </source>
</reference>